<comment type="caution">
    <text evidence="1">The sequence shown here is derived from an EMBL/GenBank/DDBJ whole genome shotgun (WGS) entry which is preliminary data.</text>
</comment>
<organism evidence="1 2">
    <name type="scientific">Dryococelus australis</name>
    <dbReference type="NCBI Taxonomy" id="614101"/>
    <lineage>
        <taxon>Eukaryota</taxon>
        <taxon>Metazoa</taxon>
        <taxon>Ecdysozoa</taxon>
        <taxon>Arthropoda</taxon>
        <taxon>Hexapoda</taxon>
        <taxon>Insecta</taxon>
        <taxon>Pterygota</taxon>
        <taxon>Neoptera</taxon>
        <taxon>Polyneoptera</taxon>
        <taxon>Phasmatodea</taxon>
        <taxon>Verophasmatodea</taxon>
        <taxon>Anareolatae</taxon>
        <taxon>Phasmatidae</taxon>
        <taxon>Eurycanthinae</taxon>
        <taxon>Dryococelus</taxon>
    </lineage>
</organism>
<accession>A0ABQ9HT48</accession>
<name>A0ABQ9HT48_9NEOP</name>
<gene>
    <name evidence="1" type="ORF">PR048_013781</name>
</gene>
<dbReference type="EMBL" id="JARBHB010000004">
    <property type="protein sequence ID" value="KAJ8887565.1"/>
    <property type="molecule type" value="Genomic_DNA"/>
</dbReference>
<sequence length="890" mass="97322">MYEYDGFSVGIVLDDAAGSVGFLGISYFPRPLIPVLLHTHLASPSSAVETALLRFTQIFSLTSLMSRAIQPLGSTLRSYVFSSFLLQFIVVRLLASHQDHPCSISGGVAPGMFVCENPDGVCIWLAGILRYLPFHPPFHSGAALYSTRITLAGSQDLFVKTHPNLSTSRRQIMFGRSNTPSQRNATDNRRKTASWREDLLGRGMEVVMHTGRGFSSPHFFNEPSRVEGFGRLSTTRGETLPPGAVVADRVTPGFSHVGIVPDDAAGRRVSRGSPVSPAPSFRCAPFPPRFTFIDIQDLNVESSSNIFTSLRNNQIETAWRIILYGRTSSLIGCASLGICRLSNWQPRATKNPLLSGLSAGNQVPTTLIGERLRDTLRASNAVSLTCGCSSRYNRAKTCIVAISELTPPLLPSPKQLFPPDKKKITYFLVGFYVRSLNATDTQQKACSPESMNDPESISTGTDACASAGFRSARFLFVDMLHNEGSLWPVVYAARNVPGFIRAHSEGESPQVTVHWYGKGTYSCVVDGREAVFTRAESRIPRRRWHCGSHMSARIAKCESSVSLATEFSTEGCSRHFNVPGSVGAPVAEQLACPPTTKAILVQSPAGSLMIFACGNRARQCLWSTDFLGDLPFPTGWAAGWLVYHRALVGKRRFYMLLACDPILLACAAGVLCASTLTAFLPIELFTIKLLASHQGELGSIPGRFTRDFRKWESCRTMPLVGGFSRGSPVSCRCAALFSTKSNRTRQPISSWKLTCQHAVQHNKYTPDHFVVYLRDRLGVIKVCTSHNLEQQHSLRVSYRQGKPLVTEPHPTKANRVQPRPGHRIFASGNLVGRCRSSPGFLGDLPFPPLLHSGAAPYSLQSLSSALKTSLLRAAQISSLSLAVFCCTDQI</sequence>
<evidence type="ECO:0000313" key="2">
    <source>
        <dbReference type="Proteomes" id="UP001159363"/>
    </source>
</evidence>
<reference evidence="1 2" key="1">
    <citation type="submission" date="2023-02" db="EMBL/GenBank/DDBJ databases">
        <title>LHISI_Scaffold_Assembly.</title>
        <authorList>
            <person name="Stuart O.P."/>
            <person name="Cleave R."/>
            <person name="Magrath M.J.L."/>
            <person name="Mikheyev A.S."/>
        </authorList>
    </citation>
    <scope>NUCLEOTIDE SEQUENCE [LARGE SCALE GENOMIC DNA]</scope>
    <source>
        <strain evidence="1">Daus_M_001</strain>
        <tissue evidence="1">Leg muscle</tissue>
    </source>
</reference>
<keyword evidence="2" id="KW-1185">Reference proteome</keyword>
<proteinExistence type="predicted"/>
<dbReference type="Proteomes" id="UP001159363">
    <property type="component" value="Chromosome X"/>
</dbReference>
<protein>
    <submittedName>
        <fullName evidence="1">Uncharacterized protein</fullName>
    </submittedName>
</protein>
<evidence type="ECO:0000313" key="1">
    <source>
        <dbReference type="EMBL" id="KAJ8887565.1"/>
    </source>
</evidence>